<evidence type="ECO:0000256" key="6">
    <source>
        <dbReference type="ARBA" id="ARBA00022884"/>
    </source>
</evidence>
<dbReference type="CDD" id="cd00673">
    <property type="entry name" value="AlaRS_core"/>
    <property type="match status" value="1"/>
</dbReference>
<proteinExistence type="inferred from homology"/>
<dbReference type="InterPro" id="IPR018162">
    <property type="entry name" value="Ala-tRNA-ligase_IIc_anticod-bd"/>
</dbReference>
<dbReference type="Gene3D" id="3.10.310.40">
    <property type="match status" value="1"/>
</dbReference>
<evidence type="ECO:0000256" key="9">
    <source>
        <dbReference type="HAMAP-Rule" id="MF_00036"/>
    </source>
</evidence>
<dbReference type="InterPro" id="IPR002318">
    <property type="entry name" value="Ala-tRNA-lgiase_IIc"/>
</dbReference>
<dbReference type="SUPFAM" id="SSF55681">
    <property type="entry name" value="Class II aaRS and biotin synthetases"/>
    <property type="match status" value="1"/>
</dbReference>
<accession>V6DGZ5</accession>
<dbReference type="Pfam" id="PF01411">
    <property type="entry name" value="tRNA-synt_2c"/>
    <property type="match status" value="1"/>
</dbReference>
<comment type="catalytic activity">
    <reaction evidence="9">
        <text>tRNA(Ala) + L-alanine + ATP = L-alanyl-tRNA(Ala) + AMP + diphosphate</text>
        <dbReference type="Rhea" id="RHEA:12540"/>
        <dbReference type="Rhea" id="RHEA-COMP:9657"/>
        <dbReference type="Rhea" id="RHEA-COMP:9923"/>
        <dbReference type="ChEBI" id="CHEBI:30616"/>
        <dbReference type="ChEBI" id="CHEBI:33019"/>
        <dbReference type="ChEBI" id="CHEBI:57972"/>
        <dbReference type="ChEBI" id="CHEBI:78442"/>
        <dbReference type="ChEBI" id="CHEBI:78497"/>
        <dbReference type="ChEBI" id="CHEBI:456215"/>
        <dbReference type="EC" id="6.1.1.7"/>
    </reaction>
</comment>
<dbReference type="KEGG" id="dpb:BABL1_gene_146"/>
<evidence type="ECO:0000256" key="3">
    <source>
        <dbReference type="ARBA" id="ARBA00022598"/>
    </source>
</evidence>
<dbReference type="Gene3D" id="6.10.250.550">
    <property type="match status" value="1"/>
</dbReference>
<dbReference type="GO" id="GO:0006419">
    <property type="term" value="P:alanyl-tRNA aminoacylation"/>
    <property type="evidence" value="ECO:0007669"/>
    <property type="project" value="UniProtKB-UniRule"/>
</dbReference>
<evidence type="ECO:0000256" key="8">
    <source>
        <dbReference type="ARBA" id="ARBA00023146"/>
    </source>
</evidence>
<keyword evidence="13" id="KW-1185">Reference proteome</keyword>
<dbReference type="GO" id="GO:0000049">
    <property type="term" value="F:tRNA binding"/>
    <property type="evidence" value="ECO:0007669"/>
    <property type="project" value="UniProtKB-KW"/>
</dbReference>
<evidence type="ECO:0000256" key="7">
    <source>
        <dbReference type="ARBA" id="ARBA00022917"/>
    </source>
</evidence>
<dbReference type="EC" id="6.1.1.7" evidence="9"/>
<dbReference type="GO" id="GO:0004813">
    <property type="term" value="F:alanine-tRNA ligase activity"/>
    <property type="evidence" value="ECO:0007669"/>
    <property type="project" value="UniProtKB-UniRule"/>
</dbReference>
<keyword evidence="3 9" id="KW-0436">Ligase</keyword>
<gene>
    <name evidence="12" type="primary">alaS_2</name>
    <name evidence="9" type="synonym">alaS</name>
    <name evidence="12" type="ORF">BABL1_gene_146</name>
</gene>
<keyword evidence="5 9" id="KW-0067">ATP-binding</keyword>
<dbReference type="PROSITE" id="PS50860">
    <property type="entry name" value="AA_TRNA_LIGASE_II_ALA"/>
    <property type="match status" value="1"/>
</dbReference>
<dbReference type="InterPro" id="IPR009000">
    <property type="entry name" value="Transl_B-barrel_sf"/>
</dbReference>
<name>V6DGZ5_9BACT</name>
<dbReference type="STRING" id="673862.BABL1_gene_146"/>
<dbReference type="InterPro" id="IPR018163">
    <property type="entry name" value="Thr/Ala-tRNA-synth_IIc_edit"/>
</dbReference>
<dbReference type="HAMAP" id="MF_00036_B">
    <property type="entry name" value="Ala_tRNA_synth_B"/>
    <property type="match status" value="1"/>
</dbReference>
<feature type="binding site" evidence="9">
    <location>
        <position position="565"/>
    </location>
    <ligand>
        <name>Zn(2+)</name>
        <dbReference type="ChEBI" id="CHEBI:29105"/>
    </ligand>
</feature>
<evidence type="ECO:0000313" key="13">
    <source>
        <dbReference type="Proteomes" id="UP000018769"/>
    </source>
</evidence>
<dbReference type="Gene3D" id="2.40.30.130">
    <property type="match status" value="1"/>
</dbReference>
<dbReference type="EMBL" id="HG793133">
    <property type="protein sequence ID" value="CDK30867.1"/>
    <property type="molecule type" value="Genomic_DNA"/>
</dbReference>
<dbReference type="InterPro" id="IPR012947">
    <property type="entry name" value="tRNA_SAD"/>
</dbReference>
<dbReference type="PANTHER" id="PTHR11777:SF9">
    <property type="entry name" value="ALANINE--TRNA LIGASE, CYTOPLASMIC"/>
    <property type="match status" value="1"/>
</dbReference>
<evidence type="ECO:0000256" key="5">
    <source>
        <dbReference type="ARBA" id="ARBA00022840"/>
    </source>
</evidence>
<dbReference type="HOGENOM" id="CLU_004485_1_1_7"/>
<dbReference type="SUPFAM" id="SSF55186">
    <property type="entry name" value="ThrRS/AlaRS common domain"/>
    <property type="match status" value="1"/>
</dbReference>
<protein>
    <recommendedName>
        <fullName evidence="9">Alanine--tRNA ligase</fullName>
        <ecNumber evidence="9">6.1.1.7</ecNumber>
    </recommendedName>
    <alternativeName>
        <fullName evidence="9">Alanyl-tRNA synthetase</fullName>
        <shortName evidence="9">AlaRS</shortName>
    </alternativeName>
</protein>
<dbReference type="InterPro" id="IPR018164">
    <property type="entry name" value="Ala-tRNA-synth_IIc_N"/>
</dbReference>
<dbReference type="PATRIC" id="fig|673862.3.peg.755"/>
<keyword evidence="10" id="KW-0175">Coiled coil</keyword>
<dbReference type="Pfam" id="PF07973">
    <property type="entry name" value="tRNA_SAD"/>
    <property type="match status" value="1"/>
</dbReference>
<dbReference type="SUPFAM" id="SSF50447">
    <property type="entry name" value="Translation proteins"/>
    <property type="match status" value="1"/>
</dbReference>
<dbReference type="GO" id="GO:0005524">
    <property type="term" value="F:ATP binding"/>
    <property type="evidence" value="ECO:0007669"/>
    <property type="project" value="UniProtKB-UniRule"/>
</dbReference>
<keyword evidence="7 9" id="KW-0648">Protein biosynthesis</keyword>
<feature type="coiled-coil region" evidence="10">
    <location>
        <begin position="723"/>
        <end position="750"/>
    </location>
</feature>
<comment type="cofactor">
    <cofactor evidence="9">
        <name>Zn(2+)</name>
        <dbReference type="ChEBI" id="CHEBI:29105"/>
    </cofactor>
    <text evidence="9">Binds 1 zinc ion per subunit.</text>
</comment>
<dbReference type="SMART" id="SM00863">
    <property type="entry name" value="tRNA_SAD"/>
    <property type="match status" value="1"/>
</dbReference>
<keyword evidence="6 9" id="KW-0694">RNA-binding</keyword>
<dbReference type="OrthoDB" id="9803884at2"/>
<keyword evidence="8 9" id="KW-0030">Aminoacyl-tRNA synthetase</keyword>
<dbReference type="FunFam" id="3.30.930.10:FF:000004">
    <property type="entry name" value="Alanine--tRNA ligase"/>
    <property type="match status" value="1"/>
</dbReference>
<dbReference type="SUPFAM" id="SSF101353">
    <property type="entry name" value="Putative anticodon-binding domain of alanyl-tRNA synthetase (AlaRS)"/>
    <property type="match status" value="1"/>
</dbReference>
<organism evidence="12 13">
    <name type="scientific">Candidatus Babela massiliensis</name>
    <dbReference type="NCBI Taxonomy" id="673862"/>
    <lineage>
        <taxon>Bacteria</taxon>
        <taxon>Candidatus Babelota</taxon>
        <taxon>Candidatus Babeliae</taxon>
        <taxon>Candidatus Babeliales</taxon>
        <taxon>Candidatus Babeliaceae</taxon>
        <taxon>Candidatus Babela</taxon>
    </lineage>
</organism>
<dbReference type="GO" id="GO:0008270">
    <property type="term" value="F:zinc ion binding"/>
    <property type="evidence" value="ECO:0007669"/>
    <property type="project" value="UniProtKB-UniRule"/>
</dbReference>
<dbReference type="FunFam" id="3.30.980.10:FF:000004">
    <property type="entry name" value="Alanine--tRNA ligase, cytoplasmic"/>
    <property type="match status" value="1"/>
</dbReference>
<feature type="domain" description="Alanyl-transfer RNA synthetases family profile" evidence="11">
    <location>
        <begin position="1"/>
        <end position="707"/>
    </location>
</feature>
<dbReference type="GO" id="GO:0002161">
    <property type="term" value="F:aminoacyl-tRNA deacylase activity"/>
    <property type="evidence" value="ECO:0007669"/>
    <property type="project" value="TreeGrafter"/>
</dbReference>
<sequence length="871" mass="99137">MNSFEIRKKFFDFFEQNNHTYVKSSSLIPAQDPTLLFTNAGMNQFKDLFLSKEKRSYTRAVSIQKCIRAGGKHNDLENVGFTKRHLTFFEMMGNFSFSDYFKKEAINYAWDFLTKWLNLPTEKLYASVYHKDDESYEIWNKSIGLPDNRIYRLGEADNFWQMGDTGPCGPCSEIYIDRGNNFGCQESNCAPGCNCDRFLEIWNLVFMQYDRQVDGELKPLKSTGVDTGMGLERLCSIIQNKDSVYETDLFMPIINKIEELTNVEYNTSSDNIKAAFRVLVDHLRSTSFAIADGAIPSNEGRGYVLRKIIRRAALFAQKLNSENIFVELVPTLVKHMSSIYPELETNKNLIIRTLNSEVDKFSNNLIQGQTILNKYISDKLNNNQEKVISGDKAFKLYDTYGFPLELTKVIAQDQGFSVDEEGFEKYMEEQRMRSGKKTEQCSLDQELYTQFTGYEEHITTSNIISIVVENSENILKETNEVKAKTKCYIITDRSPFYVECGGQVSDQGFIEIAGQDTPLLALKKFGNAIAALIETPVNLKVGEVVTLKIDSPSRINTMKNHTATHLLQAALIEILGNQVKQAGSVVEPDYLRFDFTYHENLTQDQIKQVEDLVNKKIMENIPLFIKHSTLKEAVSSGTIAFFGEKYNPEAVRVIEIPGFSKELCGGTHVKATGDIGVFKITQISSLASGVKRIVALTGPKALELFQDNFNTVKTLSQEFKVPQDQVLNAIEKQKEQVKLLNQEIKDLKTKFYKSEIKKWSEKTENINSIPFLYLTLTNLDNNDLKNIATELIKLKPGFYFLNSKNNDKNLFLGMISDQFKSKINLKNLANWLKNKNIFGGAKDTLIQGGSTEKIDPSFVNELKNWIDVNLE</sequence>
<dbReference type="InterPro" id="IPR045864">
    <property type="entry name" value="aa-tRNA-synth_II/BPL/LPL"/>
</dbReference>
<dbReference type="GO" id="GO:0005829">
    <property type="term" value="C:cytosol"/>
    <property type="evidence" value="ECO:0007669"/>
    <property type="project" value="TreeGrafter"/>
</dbReference>
<comment type="function">
    <text evidence="9">Catalyzes the attachment of alanine to tRNA(Ala) in a two-step reaction: alanine is first activated by ATP to form Ala-AMP and then transferred to the acceptor end of tRNA(Ala). Also edits incorrectly charged Ser-tRNA(Ala) and Gly-tRNA(Ala) via its editing domain.</text>
</comment>
<keyword evidence="9" id="KW-0862">Zinc</keyword>
<keyword evidence="9" id="KW-0479">Metal-binding</keyword>
<dbReference type="Gene3D" id="3.30.980.10">
    <property type="entry name" value="Threonyl-trna Synthetase, Chain A, domain 2"/>
    <property type="match status" value="1"/>
</dbReference>
<feature type="binding site" evidence="9">
    <location>
        <position position="668"/>
    </location>
    <ligand>
        <name>Zn(2+)</name>
        <dbReference type="ChEBI" id="CHEBI:29105"/>
    </ligand>
</feature>
<dbReference type="eggNOG" id="COG0013">
    <property type="taxonomic scope" value="Bacteria"/>
</dbReference>
<dbReference type="AlphaFoldDB" id="V6DGZ5"/>
<keyword evidence="9" id="KW-0963">Cytoplasm</keyword>
<dbReference type="RefSeq" id="WP_023792669.1">
    <property type="nucleotide sequence ID" value="NC_023003.1"/>
</dbReference>
<comment type="domain">
    <text evidence="9">Consists of three domains; the N-terminal catalytic domain, the editing domain and the C-terminal C-Ala domain. The editing domain removes incorrectly charged amino acids, while the C-Ala domain, along with tRNA(Ala), serves as a bridge to cooperatively bring together the editing and aminoacylation centers thus stimulating deacylation of misacylated tRNAs.</text>
</comment>
<comment type="similarity">
    <text evidence="1 9">Belongs to the class-II aminoacyl-tRNA synthetase family.</text>
</comment>
<feature type="binding site" evidence="9">
    <location>
        <position position="664"/>
    </location>
    <ligand>
        <name>Zn(2+)</name>
        <dbReference type="ChEBI" id="CHEBI:29105"/>
    </ligand>
</feature>
<dbReference type="Gene3D" id="3.30.930.10">
    <property type="entry name" value="Bira Bifunctional Protein, Domain 2"/>
    <property type="match status" value="1"/>
</dbReference>
<evidence type="ECO:0000256" key="1">
    <source>
        <dbReference type="ARBA" id="ARBA00008226"/>
    </source>
</evidence>
<dbReference type="Proteomes" id="UP000018769">
    <property type="component" value="Chromosome I"/>
</dbReference>
<dbReference type="InterPro" id="IPR023033">
    <property type="entry name" value="Ala_tRNA_ligase_euk/bac"/>
</dbReference>
<comment type="subcellular location">
    <subcellularLocation>
        <location evidence="9">Cytoplasm</location>
    </subcellularLocation>
</comment>
<dbReference type="InterPro" id="IPR050058">
    <property type="entry name" value="Ala-tRNA_ligase"/>
</dbReference>
<evidence type="ECO:0000256" key="2">
    <source>
        <dbReference type="ARBA" id="ARBA00022555"/>
    </source>
</evidence>
<reference evidence="12 13" key="1">
    <citation type="journal article" date="2015" name="Biol. Direct">
        <title>Babela massiliensis, a representative of a widespread bacterial phylum with unusual adaptations to parasitism in amoebae.</title>
        <authorList>
            <person name="Pagnier I."/>
            <person name="Yutin N."/>
            <person name="Croce O."/>
            <person name="Makarova K.S."/>
            <person name="Wolf Y.I."/>
            <person name="Benamar S."/>
            <person name="Raoult D."/>
            <person name="Koonin E.V."/>
            <person name="La Scola B."/>
        </authorList>
    </citation>
    <scope>NUCLEOTIDE SEQUENCE [LARGE SCALE GENOMIC DNA]</scope>
    <source>
        <strain evidence="13">BABL1</strain>
    </source>
</reference>
<evidence type="ECO:0000256" key="10">
    <source>
        <dbReference type="SAM" id="Coils"/>
    </source>
</evidence>
<dbReference type="InterPro" id="IPR018165">
    <property type="entry name" value="Ala-tRNA-synth_IIc_core"/>
</dbReference>
<evidence type="ECO:0000313" key="12">
    <source>
        <dbReference type="EMBL" id="CDK30867.1"/>
    </source>
</evidence>
<evidence type="ECO:0000259" key="11">
    <source>
        <dbReference type="PROSITE" id="PS50860"/>
    </source>
</evidence>
<keyword evidence="2 9" id="KW-0820">tRNA-binding</keyword>
<dbReference type="NCBIfam" id="TIGR00344">
    <property type="entry name" value="alaS"/>
    <property type="match status" value="1"/>
</dbReference>
<dbReference type="PANTHER" id="PTHR11777">
    <property type="entry name" value="ALANYL-TRNA SYNTHETASE"/>
    <property type="match status" value="1"/>
</dbReference>
<dbReference type="Gene3D" id="3.30.54.20">
    <property type="match status" value="1"/>
</dbReference>
<dbReference type="PRINTS" id="PR00980">
    <property type="entry name" value="TRNASYNTHALA"/>
</dbReference>
<evidence type="ECO:0000256" key="4">
    <source>
        <dbReference type="ARBA" id="ARBA00022741"/>
    </source>
</evidence>
<keyword evidence="4 9" id="KW-0547">Nucleotide-binding</keyword>
<feature type="binding site" evidence="9">
    <location>
        <position position="561"/>
    </location>
    <ligand>
        <name>Zn(2+)</name>
        <dbReference type="ChEBI" id="CHEBI:29105"/>
    </ligand>
</feature>